<feature type="domain" description="Amine oxidase" evidence="7">
    <location>
        <begin position="12"/>
        <end position="486"/>
    </location>
</feature>
<feature type="chain" id="PRO_5020385190" evidence="6">
    <location>
        <begin position="25"/>
        <end position="493"/>
    </location>
</feature>
<keyword evidence="6" id="KW-0732">Signal</keyword>
<dbReference type="InterPro" id="IPR014105">
    <property type="entry name" value="Carotenoid/retinoid_OxRdtase"/>
</dbReference>
<keyword evidence="9" id="KW-1185">Reference proteome</keyword>
<dbReference type="InterPro" id="IPR002937">
    <property type="entry name" value="Amino_oxidase"/>
</dbReference>
<sequence>MTGKVLVIGAGFAGLSAAAFMARAGWNVTVIDKNPTAGGRARRLQEAGFTFDMGPSWYWMPDVFERFFASFGKQVSDYYQLTRLDPSYRVYWADGPTDIPAGYSELKALFESIEFGAGARLDHYLKEAQHKYRIGMQRLVYKPGRSLTEFLDWEVVRNVLRLDIFTSIKKHIARHFHNERLRQLMEFPVLFLGALPENTPALYSLMNWADIKGGTWYPEGGMWSIVQAMQALCEELGVQFRFGEEARAIRITGRQAREVETDKGVYAFDAVISGADYHFTETKLLPAEYRTYTESYWQRRVLAPSCLMYYVGVNKRVEGLPHHALFFDVPFDRHAQEIYTDPQWPSDPLFYVSAASKTDPGCAPEGCENLVFLIPVAAGLNTDTEEVRERYFDAIMARLERHTGQSLRDAIIYKKNFAVSDFERDYHSFKGNAYGLANTLLQTAIFRPSCQSRKVSNLFYTGQFTVPGPGVPPSLISGEVVAAQVLKTFNGKL</sequence>
<proteinExistence type="inferred from homology"/>
<dbReference type="EMBL" id="SJZI01000042">
    <property type="protein sequence ID" value="TCJ14201.1"/>
    <property type="molecule type" value="Genomic_DNA"/>
</dbReference>
<dbReference type="GO" id="GO:0016117">
    <property type="term" value="P:carotenoid biosynthetic process"/>
    <property type="evidence" value="ECO:0007669"/>
    <property type="project" value="UniProtKB-KW"/>
</dbReference>
<name>A0A4R1BB36_9BACT</name>
<dbReference type="Gene3D" id="3.50.50.60">
    <property type="entry name" value="FAD/NAD(P)-binding domain"/>
    <property type="match status" value="2"/>
</dbReference>
<gene>
    <name evidence="8" type="primary">crtI</name>
    <name evidence="8" type="ORF">EPD60_09340</name>
</gene>
<evidence type="ECO:0000259" key="7">
    <source>
        <dbReference type="Pfam" id="PF01593"/>
    </source>
</evidence>
<dbReference type="PANTHER" id="PTHR43734">
    <property type="entry name" value="PHYTOENE DESATURASE"/>
    <property type="match status" value="1"/>
</dbReference>
<comment type="pathway">
    <text evidence="1 5">Carotenoid biosynthesis.</text>
</comment>
<evidence type="ECO:0000256" key="6">
    <source>
        <dbReference type="SAM" id="SignalP"/>
    </source>
</evidence>
<dbReference type="RefSeq" id="WP_131449095.1">
    <property type="nucleotide sequence ID" value="NZ_SJZI01000042.1"/>
</dbReference>
<keyword evidence="4 5" id="KW-0560">Oxidoreductase</keyword>
<accession>A0A4R1BB36</accession>
<dbReference type="OrthoDB" id="9774675at2"/>
<feature type="signal peptide" evidence="6">
    <location>
        <begin position="1"/>
        <end position="24"/>
    </location>
</feature>
<evidence type="ECO:0000313" key="8">
    <source>
        <dbReference type="EMBL" id="TCJ14201.1"/>
    </source>
</evidence>
<evidence type="ECO:0000256" key="2">
    <source>
        <dbReference type="ARBA" id="ARBA00006046"/>
    </source>
</evidence>
<keyword evidence="3 5" id="KW-0125">Carotenoid biosynthesis</keyword>
<evidence type="ECO:0000313" key="9">
    <source>
        <dbReference type="Proteomes" id="UP000295334"/>
    </source>
</evidence>
<dbReference type="SUPFAM" id="SSF51905">
    <property type="entry name" value="FAD/NAD(P)-binding domain"/>
    <property type="match status" value="1"/>
</dbReference>
<dbReference type="Pfam" id="PF01593">
    <property type="entry name" value="Amino_oxidase"/>
    <property type="match status" value="1"/>
</dbReference>
<evidence type="ECO:0000256" key="4">
    <source>
        <dbReference type="ARBA" id="ARBA00023002"/>
    </source>
</evidence>
<dbReference type="PRINTS" id="PR00419">
    <property type="entry name" value="ADXRDTASE"/>
</dbReference>
<evidence type="ECO:0000256" key="5">
    <source>
        <dbReference type="RuleBase" id="RU362075"/>
    </source>
</evidence>
<evidence type="ECO:0000256" key="3">
    <source>
        <dbReference type="ARBA" id="ARBA00022746"/>
    </source>
</evidence>
<dbReference type="NCBIfam" id="TIGR02734">
    <property type="entry name" value="crtI_fam"/>
    <property type="match status" value="1"/>
</dbReference>
<dbReference type="InterPro" id="IPR036188">
    <property type="entry name" value="FAD/NAD-bd_sf"/>
</dbReference>
<dbReference type="PANTHER" id="PTHR43734:SF1">
    <property type="entry name" value="PHYTOENE DESATURASE"/>
    <property type="match status" value="1"/>
</dbReference>
<comment type="similarity">
    <text evidence="2 5">Belongs to the carotenoid/retinoid oxidoreductase family.</text>
</comment>
<dbReference type="GO" id="GO:0016491">
    <property type="term" value="F:oxidoreductase activity"/>
    <property type="evidence" value="ECO:0007669"/>
    <property type="project" value="UniProtKB-KW"/>
</dbReference>
<dbReference type="AlphaFoldDB" id="A0A4R1BB36"/>
<protein>
    <submittedName>
        <fullName evidence="8">Phytoene desaturase</fullName>
    </submittedName>
</protein>
<dbReference type="Proteomes" id="UP000295334">
    <property type="component" value="Unassembled WGS sequence"/>
</dbReference>
<evidence type="ECO:0000256" key="1">
    <source>
        <dbReference type="ARBA" id="ARBA00004829"/>
    </source>
</evidence>
<comment type="caution">
    <text evidence="8">The sequence shown here is derived from an EMBL/GenBank/DDBJ whole genome shotgun (WGS) entry which is preliminary data.</text>
</comment>
<reference evidence="8 9" key="1">
    <citation type="submission" date="2019-03" db="EMBL/GenBank/DDBJ databases">
        <authorList>
            <person name="Kim M.K.M."/>
        </authorList>
    </citation>
    <scope>NUCLEOTIDE SEQUENCE [LARGE SCALE GENOMIC DNA]</scope>
    <source>
        <strain evidence="8 9">17J68-12</strain>
    </source>
</reference>
<organism evidence="8 9">
    <name type="scientific">Flaviaesturariibacter flavus</name>
    <dbReference type="NCBI Taxonomy" id="2502780"/>
    <lineage>
        <taxon>Bacteria</taxon>
        <taxon>Pseudomonadati</taxon>
        <taxon>Bacteroidota</taxon>
        <taxon>Chitinophagia</taxon>
        <taxon>Chitinophagales</taxon>
        <taxon>Chitinophagaceae</taxon>
        <taxon>Flaviaestuariibacter</taxon>
    </lineage>
</organism>